<evidence type="ECO:0000313" key="3">
    <source>
        <dbReference type="Proteomes" id="UP000235828"/>
    </source>
</evidence>
<dbReference type="EMBL" id="LT960612">
    <property type="protein sequence ID" value="SON53341.1"/>
    <property type="molecule type" value="Genomic_DNA"/>
</dbReference>
<name>A0A2N8ZN50_9VIBR</name>
<feature type="region of interest" description="Disordered" evidence="1">
    <location>
        <begin position="1"/>
        <end position="27"/>
    </location>
</feature>
<proteinExistence type="predicted"/>
<reference evidence="2 3" key="1">
    <citation type="submission" date="2017-10" db="EMBL/GenBank/DDBJ databases">
        <authorList>
            <person name="Banno H."/>
            <person name="Chua N.-H."/>
        </authorList>
    </citation>
    <scope>NUCLEOTIDE SEQUENCE [LARGE SCALE GENOMIC DNA]</scope>
    <source>
        <strain evidence="2">Vibrio tapetis CECT4600</strain>
    </source>
</reference>
<dbReference type="Proteomes" id="UP000235828">
    <property type="component" value="Chromosome B"/>
</dbReference>
<accession>A0A2N8ZN50</accession>
<feature type="compositionally biased region" description="Polar residues" evidence="1">
    <location>
        <begin position="1"/>
        <end position="20"/>
    </location>
</feature>
<evidence type="ECO:0000313" key="2">
    <source>
        <dbReference type="EMBL" id="SON53341.1"/>
    </source>
</evidence>
<dbReference type="AlphaFoldDB" id="A0A2N8ZN50"/>
<organism evidence="2 3">
    <name type="scientific">Vibrio tapetis subsp. tapetis</name>
    <dbReference type="NCBI Taxonomy" id="1671868"/>
    <lineage>
        <taxon>Bacteria</taxon>
        <taxon>Pseudomonadati</taxon>
        <taxon>Pseudomonadota</taxon>
        <taxon>Gammaproteobacteria</taxon>
        <taxon>Vibrionales</taxon>
        <taxon>Vibrionaceae</taxon>
        <taxon>Vibrio</taxon>
    </lineage>
</organism>
<keyword evidence="3" id="KW-1185">Reference proteome</keyword>
<sequence length="49" mass="5916">MNALLSNHSINSVFNRPNLNKQREQQHENTLLLNRCCTYHRPYFRASER</sequence>
<gene>
    <name evidence="2" type="ORF">VTAP4600_B1730</name>
</gene>
<dbReference type="KEGG" id="vta:B1730"/>
<protein>
    <submittedName>
        <fullName evidence="2">Uncharacterized protein</fullName>
    </submittedName>
</protein>
<evidence type="ECO:0000256" key="1">
    <source>
        <dbReference type="SAM" id="MobiDB-lite"/>
    </source>
</evidence>